<dbReference type="Pfam" id="PF00356">
    <property type="entry name" value="LacI"/>
    <property type="match status" value="1"/>
</dbReference>
<dbReference type="Gene3D" id="1.10.260.40">
    <property type="entry name" value="lambda repressor-like DNA-binding domains"/>
    <property type="match status" value="1"/>
</dbReference>
<evidence type="ECO:0000259" key="4">
    <source>
        <dbReference type="PROSITE" id="PS50932"/>
    </source>
</evidence>
<name>A0ABW4AGI7_9ACTN</name>
<dbReference type="Gene3D" id="3.40.50.2300">
    <property type="match status" value="2"/>
</dbReference>
<gene>
    <name evidence="5" type="ORF">ACFQ5G_28310</name>
</gene>
<evidence type="ECO:0000256" key="3">
    <source>
        <dbReference type="ARBA" id="ARBA00023163"/>
    </source>
</evidence>
<dbReference type="InterPro" id="IPR000843">
    <property type="entry name" value="HTH_LacI"/>
</dbReference>
<protein>
    <submittedName>
        <fullName evidence="5">LacI family DNA-binding transcriptional regulator</fullName>
    </submittedName>
</protein>
<dbReference type="SMART" id="SM00354">
    <property type="entry name" value="HTH_LACI"/>
    <property type="match status" value="1"/>
</dbReference>
<dbReference type="PROSITE" id="PS50932">
    <property type="entry name" value="HTH_LACI_2"/>
    <property type="match status" value="1"/>
</dbReference>
<sequence>MRDIAAASGVSQSTVSRVLNNAPTRVPIAAETRERVIETARHLGYRPNPLARGLRGASTNLIGAVVRDFSDVFYAGVIEALVVESMAHGYNVVLGHVHEGTPLTTVLETRHTDAIVLLGDMRAYPELLADLRGSAVPVVGMWQGPGPIEFPTVNPDDRAGVQTGLAHLAELGHRRIGFLSAELPNEYRIREDAYVDFMRDRFGGVPGGYLRRCPGTLDGGAAALTELMSLPEPPTAVAASTDLVGVGALHAAHRLGIPVPGRLSVVGLDDILIAGHTVPALTTLRMPIAEIVGFGVAQAVSSARDPAGGREPGVTVFKMPLVVRDSTTSAP</sequence>
<evidence type="ECO:0000256" key="2">
    <source>
        <dbReference type="ARBA" id="ARBA00023125"/>
    </source>
</evidence>
<dbReference type="InterPro" id="IPR028082">
    <property type="entry name" value="Peripla_BP_I"/>
</dbReference>
<dbReference type="GO" id="GO:0003677">
    <property type="term" value="F:DNA binding"/>
    <property type="evidence" value="ECO:0007669"/>
    <property type="project" value="UniProtKB-KW"/>
</dbReference>
<keyword evidence="3" id="KW-0804">Transcription</keyword>
<dbReference type="InterPro" id="IPR046335">
    <property type="entry name" value="LacI/GalR-like_sensor"/>
</dbReference>
<dbReference type="CDD" id="cd06267">
    <property type="entry name" value="PBP1_LacI_sugar_binding-like"/>
    <property type="match status" value="1"/>
</dbReference>
<keyword evidence="2 5" id="KW-0238">DNA-binding</keyword>
<evidence type="ECO:0000256" key="1">
    <source>
        <dbReference type="ARBA" id="ARBA00023015"/>
    </source>
</evidence>
<dbReference type="PROSITE" id="PS00356">
    <property type="entry name" value="HTH_LACI_1"/>
    <property type="match status" value="1"/>
</dbReference>
<dbReference type="Pfam" id="PF13377">
    <property type="entry name" value="Peripla_BP_3"/>
    <property type="match status" value="1"/>
</dbReference>
<evidence type="ECO:0000313" key="6">
    <source>
        <dbReference type="Proteomes" id="UP001597183"/>
    </source>
</evidence>
<dbReference type="Proteomes" id="UP001597183">
    <property type="component" value="Unassembled WGS sequence"/>
</dbReference>
<dbReference type="SUPFAM" id="SSF47413">
    <property type="entry name" value="lambda repressor-like DNA-binding domains"/>
    <property type="match status" value="1"/>
</dbReference>
<dbReference type="RefSeq" id="WP_378078928.1">
    <property type="nucleotide sequence ID" value="NZ_JBHTMK010000040.1"/>
</dbReference>
<dbReference type="PANTHER" id="PTHR30146:SF153">
    <property type="entry name" value="LACTOSE OPERON REPRESSOR"/>
    <property type="match status" value="1"/>
</dbReference>
<dbReference type="InterPro" id="IPR010982">
    <property type="entry name" value="Lambda_DNA-bd_dom_sf"/>
</dbReference>
<proteinExistence type="predicted"/>
<dbReference type="CDD" id="cd01392">
    <property type="entry name" value="HTH_LacI"/>
    <property type="match status" value="1"/>
</dbReference>
<accession>A0ABW4AGI7</accession>
<evidence type="ECO:0000313" key="5">
    <source>
        <dbReference type="EMBL" id="MFD1369257.1"/>
    </source>
</evidence>
<keyword evidence="6" id="KW-1185">Reference proteome</keyword>
<reference evidence="6" key="1">
    <citation type="journal article" date="2019" name="Int. J. Syst. Evol. Microbiol.">
        <title>The Global Catalogue of Microorganisms (GCM) 10K type strain sequencing project: providing services to taxonomists for standard genome sequencing and annotation.</title>
        <authorList>
            <consortium name="The Broad Institute Genomics Platform"/>
            <consortium name="The Broad Institute Genome Sequencing Center for Infectious Disease"/>
            <person name="Wu L."/>
            <person name="Ma J."/>
        </authorList>
    </citation>
    <scope>NUCLEOTIDE SEQUENCE [LARGE SCALE GENOMIC DNA]</scope>
    <source>
        <strain evidence="6">CCM 7526</strain>
    </source>
</reference>
<organism evidence="5 6">
    <name type="scientific">Actinoplanes sichuanensis</name>
    <dbReference type="NCBI Taxonomy" id="512349"/>
    <lineage>
        <taxon>Bacteria</taxon>
        <taxon>Bacillati</taxon>
        <taxon>Actinomycetota</taxon>
        <taxon>Actinomycetes</taxon>
        <taxon>Micromonosporales</taxon>
        <taxon>Micromonosporaceae</taxon>
        <taxon>Actinoplanes</taxon>
    </lineage>
</organism>
<dbReference type="EMBL" id="JBHTMK010000040">
    <property type="protein sequence ID" value="MFD1369257.1"/>
    <property type="molecule type" value="Genomic_DNA"/>
</dbReference>
<dbReference type="SUPFAM" id="SSF53822">
    <property type="entry name" value="Periplasmic binding protein-like I"/>
    <property type="match status" value="1"/>
</dbReference>
<comment type="caution">
    <text evidence="5">The sequence shown here is derived from an EMBL/GenBank/DDBJ whole genome shotgun (WGS) entry which is preliminary data.</text>
</comment>
<keyword evidence="1" id="KW-0805">Transcription regulation</keyword>
<dbReference type="PANTHER" id="PTHR30146">
    <property type="entry name" value="LACI-RELATED TRANSCRIPTIONAL REPRESSOR"/>
    <property type="match status" value="1"/>
</dbReference>
<feature type="domain" description="HTH lacI-type" evidence="4">
    <location>
        <begin position="1"/>
        <end position="56"/>
    </location>
</feature>